<dbReference type="AlphaFoldDB" id="F8P003"/>
<gene>
    <name evidence="10" type="ORF">SERLADRAFT_469332</name>
</gene>
<accession>F8P003</accession>
<dbReference type="KEGG" id="sla:SERLADRAFT_469332"/>
<keyword evidence="4 8" id="KW-0805">Transcription regulation</keyword>
<dbReference type="SUPFAM" id="SSF140718">
    <property type="entry name" value="Mediator hinge subcomplex-like"/>
    <property type="match status" value="1"/>
</dbReference>
<keyword evidence="6 8" id="KW-0804">Transcription</keyword>
<dbReference type="PANTHER" id="PTHR21428">
    <property type="entry name" value="MEDIATOR OF RNA POLYMERASE II TRANSCRIPTION SUBUNIT 7"/>
    <property type="match status" value="1"/>
</dbReference>
<evidence type="ECO:0000256" key="4">
    <source>
        <dbReference type="ARBA" id="ARBA00023015"/>
    </source>
</evidence>
<evidence type="ECO:0000256" key="9">
    <source>
        <dbReference type="SAM" id="MobiDB-lite"/>
    </source>
</evidence>
<keyword evidence="7 8" id="KW-0539">Nucleus</keyword>
<evidence type="ECO:0000256" key="7">
    <source>
        <dbReference type="ARBA" id="ARBA00023242"/>
    </source>
</evidence>
<dbReference type="GeneID" id="18819591"/>
<comment type="subunit">
    <text evidence="8">Component of the Mediator complex.</text>
</comment>
<dbReference type="GO" id="GO:0006357">
    <property type="term" value="P:regulation of transcription by RNA polymerase II"/>
    <property type="evidence" value="ECO:0007669"/>
    <property type="project" value="InterPro"/>
</dbReference>
<dbReference type="Gene3D" id="6.10.140.200">
    <property type="match status" value="1"/>
</dbReference>
<comment type="subcellular location">
    <subcellularLocation>
        <location evidence="1 8">Nucleus</location>
    </subcellularLocation>
</comment>
<dbReference type="HOGENOM" id="CLU_065214_1_0_1"/>
<dbReference type="EMBL" id="GL945435">
    <property type="protein sequence ID" value="EGO23430.1"/>
    <property type="molecule type" value="Genomic_DNA"/>
</dbReference>
<protein>
    <recommendedName>
        <fullName evidence="3 8">Mediator of RNA polymerase II transcription subunit 7</fullName>
    </recommendedName>
</protein>
<dbReference type="InterPro" id="IPR037212">
    <property type="entry name" value="Med7/Med21-like"/>
</dbReference>
<comment type="similarity">
    <text evidence="2 8">Belongs to the Mediator complex subunit 7 family.</text>
</comment>
<organism>
    <name type="scientific">Serpula lacrymans var. lacrymans (strain S7.9)</name>
    <name type="common">Dry rot fungus</name>
    <dbReference type="NCBI Taxonomy" id="578457"/>
    <lineage>
        <taxon>Eukaryota</taxon>
        <taxon>Fungi</taxon>
        <taxon>Dikarya</taxon>
        <taxon>Basidiomycota</taxon>
        <taxon>Agaricomycotina</taxon>
        <taxon>Agaricomycetes</taxon>
        <taxon>Agaricomycetidae</taxon>
        <taxon>Boletales</taxon>
        <taxon>Coniophorineae</taxon>
        <taxon>Serpulaceae</taxon>
        <taxon>Serpula</taxon>
    </lineage>
</organism>
<evidence type="ECO:0000256" key="1">
    <source>
        <dbReference type="ARBA" id="ARBA00004123"/>
    </source>
</evidence>
<dbReference type="OrthoDB" id="10253553at2759"/>
<evidence type="ECO:0000256" key="6">
    <source>
        <dbReference type="ARBA" id="ARBA00023163"/>
    </source>
</evidence>
<dbReference type="Pfam" id="PF05983">
    <property type="entry name" value="Med7"/>
    <property type="match status" value="1"/>
</dbReference>
<proteinExistence type="inferred from homology"/>
<evidence type="ECO:0000313" key="10">
    <source>
        <dbReference type="EMBL" id="EGO23430.1"/>
    </source>
</evidence>
<evidence type="ECO:0000256" key="2">
    <source>
        <dbReference type="ARBA" id="ARBA00009994"/>
    </source>
</evidence>
<dbReference type="GO" id="GO:0070847">
    <property type="term" value="C:core mediator complex"/>
    <property type="evidence" value="ECO:0007669"/>
    <property type="project" value="TreeGrafter"/>
</dbReference>
<comment type="function">
    <text evidence="8">Component of the Mediator complex, a coactivator involved in the regulated transcription of nearly all RNA polymerase II-dependent genes. Mediator functions as a bridge to convey information from gene-specific regulatory proteins to the basal RNA polymerase II transcription machinery.</text>
</comment>
<dbReference type="InterPro" id="IPR009244">
    <property type="entry name" value="Mediatior_Med7"/>
</dbReference>
<dbReference type="Proteomes" id="UP000008064">
    <property type="component" value="Unassembled WGS sequence"/>
</dbReference>
<dbReference type="RefSeq" id="XP_007319192.1">
    <property type="nucleotide sequence ID" value="XM_007319130.1"/>
</dbReference>
<dbReference type="InterPro" id="IPR044888">
    <property type="entry name" value="Mediatior_Med7_sf"/>
</dbReference>
<dbReference type="PANTHER" id="PTHR21428:SF11">
    <property type="entry name" value="MEDIATOR OF RNA POLYMERASE II TRANSCRIPTION SUBUNIT 7"/>
    <property type="match status" value="1"/>
</dbReference>
<feature type="region of interest" description="Disordered" evidence="9">
    <location>
        <begin position="1"/>
        <end position="34"/>
    </location>
</feature>
<reference evidence="10" key="1">
    <citation type="submission" date="2011-04" db="EMBL/GenBank/DDBJ databases">
        <title>Evolution of plant cell wall degrading machinery underlies the functional diversity of forest fungi.</title>
        <authorList>
            <consortium name="US DOE Joint Genome Institute (JGI-PGF)"/>
            <person name="Eastwood D.C."/>
            <person name="Floudas D."/>
            <person name="Binder M."/>
            <person name="Majcherczyk A."/>
            <person name="Schneider P."/>
            <person name="Aerts A."/>
            <person name="Asiegbu F.O."/>
            <person name="Baker S.E."/>
            <person name="Barry K."/>
            <person name="Bendiksby M."/>
            <person name="Blumentritt M."/>
            <person name="Coutinho P.M."/>
            <person name="Cullen D."/>
            <person name="Cullen D."/>
            <person name="Gathman A."/>
            <person name="Goodell B."/>
            <person name="Henrissat B."/>
            <person name="Ihrmark K."/>
            <person name="Kauserud H."/>
            <person name="Kohler A."/>
            <person name="LaButti K."/>
            <person name="Lapidus A."/>
            <person name="Lavin J.L."/>
            <person name="Lee Y.-H."/>
            <person name="Lindquist E."/>
            <person name="Lilly W."/>
            <person name="Lucas S."/>
            <person name="Morin E."/>
            <person name="Murat C."/>
            <person name="Oguiza J.A."/>
            <person name="Park J."/>
            <person name="Pisabarro A.G."/>
            <person name="Riley R."/>
            <person name="Rosling A."/>
            <person name="Salamov A."/>
            <person name="Schmidt O."/>
            <person name="Schmutz J."/>
            <person name="Skrede I."/>
            <person name="Stenlid J."/>
            <person name="Wiebenga A."/>
            <person name="Xie X."/>
            <person name="Kues U."/>
            <person name="Hibbett D.S."/>
            <person name="Hoffmeister D."/>
            <person name="Hogberg N."/>
            <person name="Martin F."/>
            <person name="Grigoriev I.V."/>
            <person name="Watkinson S.C."/>
        </authorList>
    </citation>
    <scope>NUCLEOTIDE SEQUENCE</scope>
    <source>
        <strain evidence="10">S7.9</strain>
    </source>
</reference>
<dbReference type="GO" id="GO:0003712">
    <property type="term" value="F:transcription coregulator activity"/>
    <property type="evidence" value="ECO:0007669"/>
    <property type="project" value="InterPro"/>
</dbReference>
<feature type="compositionally biased region" description="Polar residues" evidence="9">
    <location>
        <begin position="17"/>
        <end position="29"/>
    </location>
</feature>
<evidence type="ECO:0000256" key="8">
    <source>
        <dbReference type="RuleBase" id="RU364060"/>
    </source>
</evidence>
<evidence type="ECO:0000256" key="5">
    <source>
        <dbReference type="ARBA" id="ARBA00023159"/>
    </source>
</evidence>
<name>F8P003_SERL9</name>
<keyword evidence="5 8" id="KW-0010">Activator</keyword>
<dbReference type="GO" id="GO:0016592">
    <property type="term" value="C:mediator complex"/>
    <property type="evidence" value="ECO:0007669"/>
    <property type="project" value="InterPro"/>
</dbReference>
<evidence type="ECO:0000256" key="3">
    <source>
        <dbReference type="ARBA" id="ARBA00020631"/>
    </source>
</evidence>
<sequence>MNEQEAELQNPFPSPPSNYTNYATSSIGPQSLDRQDKPRVDLILQEGHYNVFGDTWFVKETIPTLAELGGHQLYPADPGFDRRPALLAILRSFLVSYSTLTSSLLVPPASLSSTAPAEWQQHVDWVTILSQNILAAANDLRPVQARGHLEHIMKQQLDLRRGETNAINLKCDSLETQLTCLRGSAKEVHTESIFKNADLPTTRHERSENALYPARLLNVTFDNMLHWAEEL</sequence>